<dbReference type="AlphaFoldDB" id="A0A370HU41"/>
<keyword evidence="5" id="KW-1185">Reference proteome</keyword>
<gene>
    <name evidence="4" type="ORF">DES45_101290</name>
</gene>
<dbReference type="OrthoDB" id="9796076at2"/>
<dbReference type="NCBIfam" id="TIGR00377">
    <property type="entry name" value="ant_ant_sig"/>
    <property type="match status" value="1"/>
</dbReference>
<dbReference type="EMBL" id="QQBB01000001">
    <property type="protein sequence ID" value="RDI62027.1"/>
    <property type="molecule type" value="Genomic_DNA"/>
</dbReference>
<protein>
    <recommendedName>
        <fullName evidence="2">Anti-sigma factor antagonist</fullName>
    </recommendedName>
</protein>
<dbReference type="PANTHER" id="PTHR33495">
    <property type="entry name" value="ANTI-SIGMA FACTOR ANTAGONIST TM_1081-RELATED-RELATED"/>
    <property type="match status" value="1"/>
</dbReference>
<evidence type="ECO:0000259" key="3">
    <source>
        <dbReference type="PROSITE" id="PS50801"/>
    </source>
</evidence>
<organism evidence="4 5">
    <name type="scientific">Microvirga subterranea</name>
    <dbReference type="NCBI Taxonomy" id="186651"/>
    <lineage>
        <taxon>Bacteria</taxon>
        <taxon>Pseudomonadati</taxon>
        <taxon>Pseudomonadota</taxon>
        <taxon>Alphaproteobacteria</taxon>
        <taxon>Hyphomicrobiales</taxon>
        <taxon>Methylobacteriaceae</taxon>
        <taxon>Microvirga</taxon>
    </lineage>
</organism>
<dbReference type="Gene3D" id="3.30.750.24">
    <property type="entry name" value="STAS domain"/>
    <property type="match status" value="1"/>
</dbReference>
<proteinExistence type="inferred from homology"/>
<name>A0A370HU41_9HYPH</name>
<evidence type="ECO:0000313" key="4">
    <source>
        <dbReference type="EMBL" id="RDI62027.1"/>
    </source>
</evidence>
<evidence type="ECO:0000256" key="2">
    <source>
        <dbReference type="RuleBase" id="RU003749"/>
    </source>
</evidence>
<dbReference type="PANTHER" id="PTHR33495:SF2">
    <property type="entry name" value="ANTI-SIGMA FACTOR ANTAGONIST TM_1081-RELATED"/>
    <property type="match status" value="1"/>
</dbReference>
<comment type="caution">
    <text evidence="4">The sequence shown here is derived from an EMBL/GenBank/DDBJ whole genome shotgun (WGS) entry which is preliminary data.</text>
</comment>
<reference evidence="4 5" key="1">
    <citation type="submission" date="2018-07" db="EMBL/GenBank/DDBJ databases">
        <title>Genomic Encyclopedia of Type Strains, Phase IV (KMG-IV): sequencing the most valuable type-strain genomes for metagenomic binning, comparative biology and taxonomic classification.</title>
        <authorList>
            <person name="Goeker M."/>
        </authorList>
    </citation>
    <scope>NUCLEOTIDE SEQUENCE [LARGE SCALE GENOMIC DNA]</scope>
    <source>
        <strain evidence="4 5">DSM 14364</strain>
    </source>
</reference>
<sequence>MKIALEALDGDAAVLRLDGRLDAAAAPKVQKSLEEALAQGRAHIAVDLDQVSFIDSTGLGTLVSGLKASRRAEGNLRLVAPGAQVRKLLRLTTLDRVFTVSETLEGA</sequence>
<dbReference type="Pfam" id="PF01740">
    <property type="entry name" value="STAS"/>
    <property type="match status" value="1"/>
</dbReference>
<comment type="similarity">
    <text evidence="1 2">Belongs to the anti-sigma-factor antagonist family.</text>
</comment>
<dbReference type="InterPro" id="IPR036513">
    <property type="entry name" value="STAS_dom_sf"/>
</dbReference>
<evidence type="ECO:0000256" key="1">
    <source>
        <dbReference type="ARBA" id="ARBA00009013"/>
    </source>
</evidence>
<dbReference type="CDD" id="cd07043">
    <property type="entry name" value="STAS_anti-anti-sigma_factors"/>
    <property type="match status" value="1"/>
</dbReference>
<dbReference type="Proteomes" id="UP000254925">
    <property type="component" value="Unassembled WGS sequence"/>
</dbReference>
<dbReference type="SUPFAM" id="SSF52091">
    <property type="entry name" value="SpoIIaa-like"/>
    <property type="match status" value="1"/>
</dbReference>
<dbReference type="RefSeq" id="WP_114768189.1">
    <property type="nucleotide sequence ID" value="NZ_QQBB01000001.1"/>
</dbReference>
<feature type="domain" description="STAS" evidence="3">
    <location>
        <begin position="11"/>
        <end position="107"/>
    </location>
</feature>
<dbReference type="PROSITE" id="PS50801">
    <property type="entry name" value="STAS"/>
    <property type="match status" value="1"/>
</dbReference>
<evidence type="ECO:0000313" key="5">
    <source>
        <dbReference type="Proteomes" id="UP000254925"/>
    </source>
</evidence>
<accession>A0A370HU41</accession>
<dbReference type="InterPro" id="IPR003658">
    <property type="entry name" value="Anti-sigma_ant"/>
</dbReference>
<dbReference type="GO" id="GO:0043856">
    <property type="term" value="F:anti-sigma factor antagonist activity"/>
    <property type="evidence" value="ECO:0007669"/>
    <property type="project" value="InterPro"/>
</dbReference>
<dbReference type="InterPro" id="IPR002645">
    <property type="entry name" value="STAS_dom"/>
</dbReference>